<dbReference type="GO" id="GO:0003677">
    <property type="term" value="F:DNA binding"/>
    <property type="evidence" value="ECO:0007669"/>
    <property type="project" value="InterPro"/>
</dbReference>
<organism evidence="3 4">
    <name type="scientific">Dictyobacter kobayashii</name>
    <dbReference type="NCBI Taxonomy" id="2014872"/>
    <lineage>
        <taxon>Bacteria</taxon>
        <taxon>Bacillati</taxon>
        <taxon>Chloroflexota</taxon>
        <taxon>Ktedonobacteria</taxon>
        <taxon>Ktedonobacterales</taxon>
        <taxon>Dictyobacteraceae</taxon>
        <taxon>Dictyobacter</taxon>
    </lineage>
</organism>
<evidence type="ECO:0000313" key="4">
    <source>
        <dbReference type="Proteomes" id="UP000287188"/>
    </source>
</evidence>
<proteinExistence type="predicted"/>
<evidence type="ECO:0008006" key="5">
    <source>
        <dbReference type="Google" id="ProtNLM"/>
    </source>
</evidence>
<comment type="caution">
    <text evidence="3">The sequence shown here is derived from an EMBL/GenBank/DDBJ whole genome shotgun (WGS) entry which is preliminary data.</text>
</comment>
<dbReference type="SUPFAM" id="SSF55781">
    <property type="entry name" value="GAF domain-like"/>
    <property type="match status" value="1"/>
</dbReference>
<dbReference type="Gene3D" id="3.30.70.270">
    <property type="match status" value="1"/>
</dbReference>
<dbReference type="AlphaFoldDB" id="A0A402AGF6"/>
<dbReference type="PROSITE" id="PS50887">
    <property type="entry name" value="GGDEF"/>
    <property type="match status" value="1"/>
</dbReference>
<dbReference type="InterPro" id="IPR029787">
    <property type="entry name" value="Nucleotide_cyclase"/>
</dbReference>
<gene>
    <name evidence="3" type="ORF">KDK_19340</name>
</gene>
<dbReference type="PROSITE" id="PS50937">
    <property type="entry name" value="HTH_MERR_2"/>
    <property type="match status" value="1"/>
</dbReference>
<dbReference type="OrthoDB" id="135815at2"/>
<protein>
    <recommendedName>
        <fullName evidence="5">HTH merR-type domain-containing protein</fullName>
    </recommendedName>
</protein>
<sequence>MDVRSKQSIQEHLQKEDVQERILQNIHRGRDEATVTISRAAELFGITENKLRDWEEYGFLNPLRPGGPKGRRLYTPTELDKLAIIRELINAGYSASDIPADIDKLWLTIRSLRETVPTTNPAKQSSSTNQLSAVDELSINQRVTQGRDALFWDYFISRALRIALKLICENIPNTTAGLILPLSPEAKVQSIRRVEDLETLGESLVGWLSQSGSSYTLLTPRPWFQYTSDFRVEPLQEMRAGIPQTTQTSDRTLIILQRETSPLTLSSEVVETIHRLLEPLYAEVACVRSCLGPGMRDNVNPATDLYNNMNYDDTILNGLADMVIRLGGTTPSGQPRWRFCWVLLPRDISQPTNMSHMTLRAQNQDARYTTRLPLSGLDKHTNYPYIRALHSRHIIYEPNIPSSDTQAILGDLDAPLRSSIALPISGEDGLPLGVLYVSSHLRDAFAPNYQRLLRIICRMAEELLKTYWIRQQGIQHLSNIIKHPAIIDTLFENFPSEHDFNKDVETLLGSLQTGTRNKGSKDKLADKVVSFIALDIDKYSSLANKYGERLARNLTREVGLRIQEQIRTFFKEYPECQLYHIYADRFFILLKNTSLDQTREHAERLRIGAMGSYKLDALRVFADQQSRPESLLELTDITVRFGITSYPYPKLDEILHEHAAEYAIPEVRSIITSALDVALVKGQIEGGNVVVSWDYEQRNFIRWSPPRAK</sequence>
<dbReference type="Pfam" id="PF13411">
    <property type="entry name" value="MerR_1"/>
    <property type="match status" value="1"/>
</dbReference>
<dbReference type="InterPro" id="IPR043128">
    <property type="entry name" value="Rev_trsase/Diguanyl_cyclase"/>
</dbReference>
<dbReference type="EMBL" id="BIFS01000001">
    <property type="protein sequence ID" value="GCE18134.1"/>
    <property type="molecule type" value="Genomic_DNA"/>
</dbReference>
<evidence type="ECO:0000259" key="1">
    <source>
        <dbReference type="PROSITE" id="PS50887"/>
    </source>
</evidence>
<evidence type="ECO:0000259" key="2">
    <source>
        <dbReference type="PROSITE" id="PS50937"/>
    </source>
</evidence>
<reference evidence="4" key="1">
    <citation type="submission" date="2018-12" db="EMBL/GenBank/DDBJ databases">
        <title>Tengunoibacter tsumagoiensis gen. nov., sp. nov., Dictyobacter kobayashii sp. nov., D. alpinus sp. nov., and D. joshuensis sp. nov. and description of Dictyobacteraceae fam. nov. within the order Ktedonobacterales isolated from Tengu-no-mugimeshi.</title>
        <authorList>
            <person name="Wang C.M."/>
            <person name="Zheng Y."/>
            <person name="Sakai Y."/>
            <person name="Toyoda A."/>
            <person name="Minakuchi Y."/>
            <person name="Abe K."/>
            <person name="Yokota A."/>
            <person name="Yabe S."/>
        </authorList>
    </citation>
    <scope>NUCLEOTIDE SEQUENCE [LARGE SCALE GENOMIC DNA]</scope>
    <source>
        <strain evidence="4">Uno11</strain>
    </source>
</reference>
<name>A0A402AGF6_9CHLR</name>
<dbReference type="InterPro" id="IPR000160">
    <property type="entry name" value="GGDEF_dom"/>
</dbReference>
<feature type="domain" description="GGDEF" evidence="1">
    <location>
        <begin position="527"/>
        <end position="695"/>
    </location>
</feature>
<dbReference type="SUPFAM" id="SSF55073">
    <property type="entry name" value="Nucleotide cyclase"/>
    <property type="match status" value="1"/>
</dbReference>
<accession>A0A402AGF6</accession>
<dbReference type="SUPFAM" id="SSF46955">
    <property type="entry name" value="Putative DNA-binding domain"/>
    <property type="match status" value="1"/>
</dbReference>
<keyword evidence="4" id="KW-1185">Reference proteome</keyword>
<dbReference type="Gene3D" id="1.10.1660.10">
    <property type="match status" value="1"/>
</dbReference>
<feature type="domain" description="HTH merR-type" evidence="2">
    <location>
        <begin position="34"/>
        <end position="104"/>
    </location>
</feature>
<evidence type="ECO:0000313" key="3">
    <source>
        <dbReference type="EMBL" id="GCE18134.1"/>
    </source>
</evidence>
<dbReference type="Proteomes" id="UP000287188">
    <property type="component" value="Unassembled WGS sequence"/>
</dbReference>
<dbReference type="GO" id="GO:0006355">
    <property type="term" value="P:regulation of DNA-templated transcription"/>
    <property type="evidence" value="ECO:0007669"/>
    <property type="project" value="InterPro"/>
</dbReference>
<dbReference type="InterPro" id="IPR009061">
    <property type="entry name" value="DNA-bd_dom_put_sf"/>
</dbReference>
<dbReference type="SMART" id="SM00422">
    <property type="entry name" value="HTH_MERR"/>
    <property type="match status" value="1"/>
</dbReference>
<dbReference type="InterPro" id="IPR000551">
    <property type="entry name" value="MerR-type_HTH_dom"/>
</dbReference>